<sequence>MHRSLVGLVALSALAVAAPAQGAEVTFRASQPMTGASLRLTVPADLTHVSYERKVTGRFVATAGRELERLDGPAEGVFSGPASGRELLLEAETIELRSAALTVTDDTAPTLEVPRPSRASGTLELPVSAADAGVGLERVVATIDGQPVASAAFGACTELTPADATIDRALGVDCPARGTQTLRFDTARFNGEQADLVLLVTDAAGNHAVATWPMTFENPTVQGPHVRPPAPAPTGELEILGEQEARYTTRSFLRIPSRPRVSKAGTLTLTARCPLTQTCTLPVTLTRAGKRVASGRVSVRPNGTKRLTLKLSRAARASLERRAPQTMRLKVAGYASVALRVR</sequence>
<evidence type="ECO:0000313" key="3">
    <source>
        <dbReference type="Proteomes" id="UP001147700"/>
    </source>
</evidence>
<reference evidence="2" key="1">
    <citation type="submission" date="2022-10" db="EMBL/GenBank/DDBJ databases">
        <title>The WGS of Solirubrobacter sp. CPCC 204708.</title>
        <authorList>
            <person name="Jiang Z."/>
        </authorList>
    </citation>
    <scope>NUCLEOTIDE SEQUENCE</scope>
    <source>
        <strain evidence="2">CPCC 204708</strain>
    </source>
</reference>
<organism evidence="2 3">
    <name type="scientific">Solirubrobacter deserti</name>
    <dbReference type="NCBI Taxonomy" id="2282478"/>
    <lineage>
        <taxon>Bacteria</taxon>
        <taxon>Bacillati</taxon>
        <taxon>Actinomycetota</taxon>
        <taxon>Thermoleophilia</taxon>
        <taxon>Solirubrobacterales</taxon>
        <taxon>Solirubrobacteraceae</taxon>
        <taxon>Solirubrobacter</taxon>
    </lineage>
</organism>
<gene>
    <name evidence="2" type="ORF">OJ962_11645</name>
</gene>
<name>A0ABT4RHX7_9ACTN</name>
<keyword evidence="1" id="KW-0732">Signal</keyword>
<evidence type="ECO:0000313" key="2">
    <source>
        <dbReference type="EMBL" id="MDA0138154.1"/>
    </source>
</evidence>
<dbReference type="Proteomes" id="UP001147700">
    <property type="component" value="Unassembled WGS sequence"/>
</dbReference>
<protein>
    <recommendedName>
        <fullName evidence="4">Thiol:disulfide interchange protein DsbD N-terminal domain-containing protein</fullName>
    </recommendedName>
</protein>
<proteinExistence type="predicted"/>
<evidence type="ECO:0008006" key="4">
    <source>
        <dbReference type="Google" id="ProtNLM"/>
    </source>
</evidence>
<comment type="caution">
    <text evidence="2">The sequence shown here is derived from an EMBL/GenBank/DDBJ whole genome shotgun (WGS) entry which is preliminary data.</text>
</comment>
<feature type="chain" id="PRO_5046862107" description="Thiol:disulfide interchange protein DsbD N-terminal domain-containing protein" evidence="1">
    <location>
        <begin position="23"/>
        <end position="342"/>
    </location>
</feature>
<dbReference type="EMBL" id="JAPCID010000014">
    <property type="protein sequence ID" value="MDA0138154.1"/>
    <property type="molecule type" value="Genomic_DNA"/>
</dbReference>
<feature type="signal peptide" evidence="1">
    <location>
        <begin position="1"/>
        <end position="22"/>
    </location>
</feature>
<keyword evidence="3" id="KW-1185">Reference proteome</keyword>
<accession>A0ABT4RHX7</accession>
<dbReference type="RefSeq" id="WP_202956391.1">
    <property type="nucleotide sequence ID" value="NZ_JAPCID010000014.1"/>
</dbReference>
<evidence type="ECO:0000256" key="1">
    <source>
        <dbReference type="SAM" id="SignalP"/>
    </source>
</evidence>